<accession>A0A948RSK6</accession>
<gene>
    <name evidence="1" type="ORF">KJ970_04195</name>
</gene>
<protein>
    <submittedName>
        <fullName evidence="1">Uncharacterized protein</fullName>
    </submittedName>
</protein>
<name>A0A948RSK6_UNCEI</name>
<proteinExistence type="predicted"/>
<sequence>MNMEIKKAYEFQCNDLKKNGSLVVIGGVVKYAKKRPGCEDGISGRLMGGAP</sequence>
<evidence type="ECO:0000313" key="2">
    <source>
        <dbReference type="Proteomes" id="UP000777784"/>
    </source>
</evidence>
<reference evidence="1" key="1">
    <citation type="submission" date="2021-05" db="EMBL/GenBank/DDBJ databases">
        <title>Energy efficiency and biological interactions define the core microbiome of deep oligotrophic groundwater.</title>
        <authorList>
            <person name="Mehrshad M."/>
            <person name="Lopez-Fernandez M."/>
            <person name="Bell E."/>
            <person name="Bernier-Latmani R."/>
            <person name="Bertilsson S."/>
            <person name="Dopson M."/>
        </authorList>
    </citation>
    <scope>NUCLEOTIDE SEQUENCE</scope>
    <source>
        <strain evidence="1">Modern_marine.mb.64</strain>
    </source>
</reference>
<dbReference type="AlphaFoldDB" id="A0A948RSK6"/>
<dbReference type="EMBL" id="JAHJDP010000023">
    <property type="protein sequence ID" value="MBU2690105.1"/>
    <property type="molecule type" value="Genomic_DNA"/>
</dbReference>
<dbReference type="Proteomes" id="UP000777784">
    <property type="component" value="Unassembled WGS sequence"/>
</dbReference>
<evidence type="ECO:0000313" key="1">
    <source>
        <dbReference type="EMBL" id="MBU2690105.1"/>
    </source>
</evidence>
<comment type="caution">
    <text evidence="1">The sequence shown here is derived from an EMBL/GenBank/DDBJ whole genome shotgun (WGS) entry which is preliminary data.</text>
</comment>
<organism evidence="1 2">
    <name type="scientific">Eiseniibacteriota bacterium</name>
    <dbReference type="NCBI Taxonomy" id="2212470"/>
    <lineage>
        <taxon>Bacteria</taxon>
        <taxon>Candidatus Eiseniibacteriota</taxon>
    </lineage>
</organism>